<dbReference type="AlphaFoldDB" id="A0A0F9CGG0"/>
<protein>
    <submittedName>
        <fullName evidence="1">Uncharacterized protein</fullName>
    </submittedName>
</protein>
<proteinExistence type="predicted"/>
<feature type="non-terminal residue" evidence="1">
    <location>
        <position position="168"/>
    </location>
</feature>
<dbReference type="EMBL" id="LAZR01036180">
    <property type="protein sequence ID" value="KKL25532.1"/>
    <property type="molecule type" value="Genomic_DNA"/>
</dbReference>
<name>A0A0F9CGG0_9ZZZZ</name>
<sequence>MRSITVALAILAFGVSGAHAGPGPKMPDWDTLVDGQTDRLGHMCFFFGKDFGCELIFSRAVIPVTIIVKVEETTTSNIQELHPTRSASVEVMLPSGKVAGASIDFTDGGHFGAERRTTAPCFGQFFPQCPQGSVIYDRDGADVRNVFLKNMAGLIERRALYRHGHMLN</sequence>
<reference evidence="1" key="1">
    <citation type="journal article" date="2015" name="Nature">
        <title>Complex archaea that bridge the gap between prokaryotes and eukaryotes.</title>
        <authorList>
            <person name="Spang A."/>
            <person name="Saw J.H."/>
            <person name="Jorgensen S.L."/>
            <person name="Zaremba-Niedzwiedzka K."/>
            <person name="Martijn J."/>
            <person name="Lind A.E."/>
            <person name="van Eijk R."/>
            <person name="Schleper C."/>
            <person name="Guy L."/>
            <person name="Ettema T.J."/>
        </authorList>
    </citation>
    <scope>NUCLEOTIDE SEQUENCE</scope>
</reference>
<comment type="caution">
    <text evidence="1">The sequence shown here is derived from an EMBL/GenBank/DDBJ whole genome shotgun (WGS) entry which is preliminary data.</text>
</comment>
<accession>A0A0F9CGG0</accession>
<gene>
    <name evidence="1" type="ORF">LCGC14_2404360</name>
</gene>
<organism evidence="1">
    <name type="scientific">marine sediment metagenome</name>
    <dbReference type="NCBI Taxonomy" id="412755"/>
    <lineage>
        <taxon>unclassified sequences</taxon>
        <taxon>metagenomes</taxon>
        <taxon>ecological metagenomes</taxon>
    </lineage>
</organism>
<evidence type="ECO:0000313" key="1">
    <source>
        <dbReference type="EMBL" id="KKL25532.1"/>
    </source>
</evidence>